<evidence type="ECO:0000313" key="2">
    <source>
        <dbReference type="Proteomes" id="UP000077315"/>
    </source>
</evidence>
<reference evidence="2" key="1">
    <citation type="submission" date="2015-06" db="EMBL/GenBank/DDBJ databases">
        <title>Expansion of signal transduction pathways in fungi by whole-genome duplication.</title>
        <authorList>
            <consortium name="DOE Joint Genome Institute"/>
            <person name="Corrochano L.M."/>
            <person name="Kuo A."/>
            <person name="Marcet-Houben M."/>
            <person name="Polaino S."/>
            <person name="Salamov A."/>
            <person name="Villalobos J.M."/>
            <person name="Alvarez M.I."/>
            <person name="Avalos J."/>
            <person name="Benito E.P."/>
            <person name="Benoit I."/>
            <person name="Burger G."/>
            <person name="Camino L.P."/>
            <person name="Canovas D."/>
            <person name="Cerda-Olmedo E."/>
            <person name="Cheng J.-F."/>
            <person name="Dominguez A."/>
            <person name="Elias M."/>
            <person name="Eslava A.P."/>
            <person name="Glaser F."/>
            <person name="Grimwood J."/>
            <person name="Gutierrez G."/>
            <person name="Heitman J."/>
            <person name="Henrissat B."/>
            <person name="Iturriaga E.A."/>
            <person name="Lang B.F."/>
            <person name="Lavin J.L."/>
            <person name="Lee S."/>
            <person name="Li W."/>
            <person name="Lindquist E."/>
            <person name="Lopez-Garcia S."/>
            <person name="Luque E.M."/>
            <person name="Marcos A.T."/>
            <person name="Martin J."/>
            <person name="McCluskey K."/>
            <person name="Medina H.R."/>
            <person name="Miralles-Duran A."/>
            <person name="Miyazaki A."/>
            <person name="Munoz-Torres E."/>
            <person name="Oguiza J.A."/>
            <person name="Ohm R."/>
            <person name="Olmedo M."/>
            <person name="Orejas M."/>
            <person name="Ortiz-Castellanos L."/>
            <person name="Pisabarro A.G."/>
            <person name="Rodriguez-Romero J."/>
            <person name="Ruiz-Herrera J."/>
            <person name="Ruiz-Vazquez R."/>
            <person name="Sanz C."/>
            <person name="Schackwitz W."/>
            <person name="Schmutz J."/>
            <person name="Shahriari M."/>
            <person name="Shelest E."/>
            <person name="Silva-Franco F."/>
            <person name="Soanes D."/>
            <person name="Syed K."/>
            <person name="Tagua V.G."/>
            <person name="Talbot N.J."/>
            <person name="Thon M."/>
            <person name="De vries R.P."/>
            <person name="Wiebenga A."/>
            <person name="Yadav J.S."/>
            <person name="Braun E.L."/>
            <person name="Baker S."/>
            <person name="Garre V."/>
            <person name="Horwitz B."/>
            <person name="Torres-Martinez S."/>
            <person name="Idnurm A."/>
            <person name="Herrera-Estrella A."/>
            <person name="Gabaldon T."/>
            <person name="Grigoriev I.V."/>
        </authorList>
    </citation>
    <scope>NUCLEOTIDE SEQUENCE [LARGE SCALE GENOMIC DNA]</scope>
    <source>
        <strain evidence="2">NRRL 1555(-)</strain>
    </source>
</reference>
<dbReference type="Proteomes" id="UP000077315">
    <property type="component" value="Unassembled WGS sequence"/>
</dbReference>
<protein>
    <submittedName>
        <fullName evidence="1">Uncharacterized protein</fullName>
    </submittedName>
</protein>
<dbReference type="EMBL" id="KV440974">
    <property type="protein sequence ID" value="OAD77626.1"/>
    <property type="molecule type" value="Genomic_DNA"/>
</dbReference>
<evidence type="ECO:0000313" key="1">
    <source>
        <dbReference type="EMBL" id="OAD77626.1"/>
    </source>
</evidence>
<sequence length="184" mass="21013">MYNNLLLGKTPTIAIFSGDTCGCSVCLVSQRDTCASKCIFGASNKFYSVVIGYQSSRHTPKPDNSLHQSFVIKVSSCENDKIFSTWHQSLIKSVTHILKMHFYTTPNRTPCRSSFSTYMEIFIKEKYVKENRHSVVPIFLRIRSASYTFWSQAANSLKSWLVFRLALWSYFPILSPNTCGQFCV</sequence>
<accession>A0A167PBX5</accession>
<dbReference type="AlphaFoldDB" id="A0A167PBX5"/>
<dbReference type="RefSeq" id="XP_018295666.1">
    <property type="nucleotide sequence ID" value="XM_018435024.1"/>
</dbReference>
<gene>
    <name evidence="1" type="ORF">PHYBLDRAFT_164527</name>
</gene>
<dbReference type="InParanoid" id="A0A167PBX5"/>
<dbReference type="VEuPathDB" id="FungiDB:PHYBLDRAFT_164527"/>
<keyword evidence="2" id="KW-1185">Reference proteome</keyword>
<name>A0A167PBX5_PHYB8</name>
<dbReference type="GeneID" id="28995930"/>
<proteinExistence type="predicted"/>
<organism evidence="1 2">
    <name type="scientific">Phycomyces blakesleeanus (strain ATCC 8743b / DSM 1359 / FGSC 10004 / NBRC 33097 / NRRL 1555)</name>
    <dbReference type="NCBI Taxonomy" id="763407"/>
    <lineage>
        <taxon>Eukaryota</taxon>
        <taxon>Fungi</taxon>
        <taxon>Fungi incertae sedis</taxon>
        <taxon>Mucoromycota</taxon>
        <taxon>Mucoromycotina</taxon>
        <taxon>Mucoromycetes</taxon>
        <taxon>Mucorales</taxon>
        <taxon>Phycomycetaceae</taxon>
        <taxon>Phycomyces</taxon>
    </lineage>
</organism>